<dbReference type="GO" id="GO:0005634">
    <property type="term" value="C:nucleus"/>
    <property type="evidence" value="ECO:0007669"/>
    <property type="project" value="UniProtKB-SubCell"/>
</dbReference>
<proteinExistence type="predicted"/>
<evidence type="ECO:0000256" key="7">
    <source>
        <dbReference type="ARBA" id="ARBA00023054"/>
    </source>
</evidence>
<sequence>TAAEVGIIESIQLKNFMCHSMLGPFKFGSNVNFVVGNNGNLMAKRKEENFFSPENAKRPRQEELDDFDKDECDEDECAVSFTNGTSTL</sequence>
<dbReference type="GO" id="GO:0005524">
    <property type="term" value="F:ATP binding"/>
    <property type="evidence" value="ECO:0007669"/>
    <property type="project" value="UniProtKB-KW"/>
</dbReference>
<evidence type="ECO:0000256" key="6">
    <source>
        <dbReference type="ARBA" id="ARBA00022840"/>
    </source>
</evidence>
<dbReference type="GO" id="GO:0003684">
    <property type="term" value="F:damaged DNA binding"/>
    <property type="evidence" value="ECO:0007669"/>
    <property type="project" value="TreeGrafter"/>
</dbReference>
<keyword evidence="9" id="KW-0234">DNA repair</keyword>
<evidence type="ECO:0000256" key="9">
    <source>
        <dbReference type="ARBA" id="ARBA00023204"/>
    </source>
</evidence>
<accession>A0A212CW44</accession>
<dbReference type="PANTHER" id="PTHR19306:SF6">
    <property type="entry name" value="STRUCTURAL MAINTENANCE OF CHROMOSOMES PROTEIN 6"/>
    <property type="match status" value="1"/>
</dbReference>
<dbReference type="EMBL" id="MKHE01000011">
    <property type="protein sequence ID" value="OWK10219.1"/>
    <property type="molecule type" value="Genomic_DNA"/>
</dbReference>
<comment type="subcellular location">
    <subcellularLocation>
        <location evidence="2">Chromosome</location>
    </subcellularLocation>
    <subcellularLocation>
        <location evidence="1">Nucleus</location>
    </subcellularLocation>
</comment>
<keyword evidence="3" id="KW-0158">Chromosome</keyword>
<evidence type="ECO:0000256" key="1">
    <source>
        <dbReference type="ARBA" id="ARBA00004123"/>
    </source>
</evidence>
<evidence type="ECO:0000256" key="4">
    <source>
        <dbReference type="ARBA" id="ARBA00022741"/>
    </source>
</evidence>
<evidence type="ECO:0000256" key="10">
    <source>
        <dbReference type="ARBA" id="ARBA00023242"/>
    </source>
</evidence>
<name>A0A212CW44_CEREH</name>
<gene>
    <name evidence="11" type="ORF">Celaphus_00005315</name>
</gene>
<keyword evidence="6" id="KW-0067">ATP-binding</keyword>
<dbReference type="PANTHER" id="PTHR19306">
    <property type="entry name" value="STRUCTURAL MAINTENANCE OF CHROMOSOMES 5,6 SMC5, SMC6"/>
    <property type="match status" value="1"/>
</dbReference>
<keyword evidence="10" id="KW-0539">Nucleus</keyword>
<comment type="caution">
    <text evidence="11">The sequence shown here is derived from an EMBL/GenBank/DDBJ whole genome shotgun (WGS) entry which is preliminary data.</text>
</comment>
<keyword evidence="12" id="KW-1185">Reference proteome</keyword>
<keyword evidence="4" id="KW-0547">Nucleotide-binding</keyword>
<organism evidence="11 12">
    <name type="scientific">Cervus elaphus hippelaphus</name>
    <name type="common">European red deer</name>
    <dbReference type="NCBI Taxonomy" id="46360"/>
    <lineage>
        <taxon>Eukaryota</taxon>
        <taxon>Metazoa</taxon>
        <taxon>Chordata</taxon>
        <taxon>Craniata</taxon>
        <taxon>Vertebrata</taxon>
        <taxon>Euteleostomi</taxon>
        <taxon>Mammalia</taxon>
        <taxon>Eutheria</taxon>
        <taxon>Laurasiatheria</taxon>
        <taxon>Artiodactyla</taxon>
        <taxon>Ruminantia</taxon>
        <taxon>Pecora</taxon>
        <taxon>Cervidae</taxon>
        <taxon>Cervinae</taxon>
        <taxon>Cervus</taxon>
    </lineage>
</organism>
<evidence type="ECO:0000256" key="5">
    <source>
        <dbReference type="ARBA" id="ARBA00022763"/>
    </source>
</evidence>
<dbReference type="GO" id="GO:0030915">
    <property type="term" value="C:Smc5-Smc6 complex"/>
    <property type="evidence" value="ECO:0007669"/>
    <property type="project" value="TreeGrafter"/>
</dbReference>
<evidence type="ECO:0000313" key="11">
    <source>
        <dbReference type="EMBL" id="OWK10219.1"/>
    </source>
</evidence>
<feature type="non-terminal residue" evidence="11">
    <location>
        <position position="88"/>
    </location>
</feature>
<evidence type="ECO:0000256" key="2">
    <source>
        <dbReference type="ARBA" id="ARBA00004286"/>
    </source>
</evidence>
<evidence type="ECO:0000313" key="12">
    <source>
        <dbReference type="Proteomes" id="UP000242450"/>
    </source>
</evidence>
<feature type="non-terminal residue" evidence="11">
    <location>
        <position position="1"/>
    </location>
</feature>
<keyword evidence="7" id="KW-0175">Coiled coil</keyword>
<dbReference type="GO" id="GO:0035861">
    <property type="term" value="C:site of double-strand break"/>
    <property type="evidence" value="ECO:0007669"/>
    <property type="project" value="TreeGrafter"/>
</dbReference>
<keyword evidence="5" id="KW-0227">DNA damage</keyword>
<reference evidence="11 12" key="1">
    <citation type="journal article" date="2018" name="Mol. Genet. Genomics">
        <title>The red deer Cervus elaphus genome CerEla1.0: sequencing, annotating, genes, and chromosomes.</title>
        <authorList>
            <person name="Bana N.A."/>
            <person name="Nyiri A."/>
            <person name="Nagy J."/>
            <person name="Frank K."/>
            <person name="Nagy T."/>
            <person name="Steger V."/>
            <person name="Schiller M."/>
            <person name="Lakatos P."/>
            <person name="Sugar L."/>
            <person name="Horn P."/>
            <person name="Barta E."/>
            <person name="Orosz L."/>
        </authorList>
    </citation>
    <scope>NUCLEOTIDE SEQUENCE [LARGE SCALE GENOMIC DNA]</scope>
    <source>
        <strain evidence="11">Hungarian</strain>
    </source>
</reference>
<evidence type="ECO:0000256" key="8">
    <source>
        <dbReference type="ARBA" id="ARBA00023172"/>
    </source>
</evidence>
<dbReference type="Proteomes" id="UP000242450">
    <property type="component" value="Chromosome 11"/>
</dbReference>
<protein>
    <submittedName>
        <fullName evidence="11">Uncharacterized protein</fullName>
    </submittedName>
</protein>
<dbReference type="GO" id="GO:0003697">
    <property type="term" value="F:single-stranded DNA binding"/>
    <property type="evidence" value="ECO:0007669"/>
    <property type="project" value="TreeGrafter"/>
</dbReference>
<evidence type="ECO:0000256" key="3">
    <source>
        <dbReference type="ARBA" id="ARBA00022454"/>
    </source>
</evidence>
<dbReference type="GO" id="GO:0000724">
    <property type="term" value="P:double-strand break repair via homologous recombination"/>
    <property type="evidence" value="ECO:0007669"/>
    <property type="project" value="TreeGrafter"/>
</dbReference>
<dbReference type="AlphaFoldDB" id="A0A212CW44"/>
<keyword evidence="8" id="KW-0233">DNA recombination</keyword>